<name>A0ACC7P107_9BACL</name>
<sequence>MFWSKKKRHAAKNAAETEAGTELSPSVVSANIDDVKRIIREFEQHLPKGINRTVLIGQDNEINFQLLLPVMGGIPQERYYMSRETFEIFPEEDKHIAVWLDVVQRAVDEYIIEEKNIPVLPGDTRKKISYNLLQNNYYLKEKPPVDFYLTDLEDMITHVPQE</sequence>
<dbReference type="EMBL" id="JBJURJ010000014">
    <property type="protein sequence ID" value="MFM9330718.1"/>
    <property type="molecule type" value="Genomic_DNA"/>
</dbReference>
<evidence type="ECO:0000313" key="1">
    <source>
        <dbReference type="EMBL" id="MFM9330718.1"/>
    </source>
</evidence>
<protein>
    <submittedName>
        <fullName evidence="1">DUF3939 domain-containing protein</fullName>
    </submittedName>
</protein>
<reference evidence="1" key="1">
    <citation type="submission" date="2024-12" db="EMBL/GenBank/DDBJ databases">
        <authorList>
            <person name="Wu N."/>
        </authorList>
    </citation>
    <scope>NUCLEOTIDE SEQUENCE</scope>
    <source>
        <strain evidence="1">P15</strain>
    </source>
</reference>
<proteinExistence type="predicted"/>
<dbReference type="Proteomes" id="UP001631969">
    <property type="component" value="Unassembled WGS sequence"/>
</dbReference>
<gene>
    <name evidence="1" type="ORF">ACI1P1_20715</name>
</gene>
<evidence type="ECO:0000313" key="2">
    <source>
        <dbReference type="Proteomes" id="UP001631969"/>
    </source>
</evidence>
<accession>A0ACC7P107</accession>
<keyword evidence="2" id="KW-1185">Reference proteome</keyword>
<comment type="caution">
    <text evidence="1">The sequence shown here is derived from an EMBL/GenBank/DDBJ whole genome shotgun (WGS) entry which is preliminary data.</text>
</comment>
<organism evidence="1 2">
    <name type="scientific">Paenibacillus mesotrionivorans</name>
    <dbReference type="NCBI Taxonomy" id="3160968"/>
    <lineage>
        <taxon>Bacteria</taxon>
        <taxon>Bacillati</taxon>
        <taxon>Bacillota</taxon>
        <taxon>Bacilli</taxon>
        <taxon>Bacillales</taxon>
        <taxon>Paenibacillaceae</taxon>
        <taxon>Paenibacillus</taxon>
    </lineage>
</organism>